<accession>A0AA35RVI1</accession>
<comment type="caution">
    <text evidence="1">The sequence shown here is derived from an EMBL/GenBank/DDBJ whole genome shotgun (WGS) entry which is preliminary data.</text>
</comment>
<proteinExistence type="predicted"/>
<feature type="non-terminal residue" evidence="1">
    <location>
        <position position="1"/>
    </location>
</feature>
<gene>
    <name evidence="1" type="ORF">GBAR_LOCUS11216</name>
</gene>
<name>A0AA35RVI1_GEOBA</name>
<evidence type="ECO:0000313" key="1">
    <source>
        <dbReference type="EMBL" id="CAI8018493.1"/>
    </source>
</evidence>
<dbReference type="Proteomes" id="UP001174909">
    <property type="component" value="Unassembled WGS sequence"/>
</dbReference>
<feature type="non-terminal residue" evidence="1">
    <location>
        <position position="110"/>
    </location>
</feature>
<keyword evidence="2" id="KW-1185">Reference proteome</keyword>
<dbReference type="AlphaFoldDB" id="A0AA35RVI1"/>
<organism evidence="1 2">
    <name type="scientific">Geodia barretti</name>
    <name type="common">Barrett's horny sponge</name>
    <dbReference type="NCBI Taxonomy" id="519541"/>
    <lineage>
        <taxon>Eukaryota</taxon>
        <taxon>Metazoa</taxon>
        <taxon>Porifera</taxon>
        <taxon>Demospongiae</taxon>
        <taxon>Heteroscleromorpha</taxon>
        <taxon>Tetractinellida</taxon>
        <taxon>Astrophorina</taxon>
        <taxon>Geodiidae</taxon>
        <taxon>Geodia</taxon>
    </lineage>
</organism>
<evidence type="ECO:0000313" key="2">
    <source>
        <dbReference type="Proteomes" id="UP001174909"/>
    </source>
</evidence>
<dbReference type="EMBL" id="CASHTH010001692">
    <property type="protein sequence ID" value="CAI8018493.1"/>
    <property type="molecule type" value="Genomic_DNA"/>
</dbReference>
<protein>
    <submittedName>
        <fullName evidence="1">Uncharacterized protein</fullName>
    </submittedName>
</protein>
<reference evidence="1" key="1">
    <citation type="submission" date="2023-03" db="EMBL/GenBank/DDBJ databases">
        <authorList>
            <person name="Steffen K."/>
            <person name="Cardenas P."/>
        </authorList>
    </citation>
    <scope>NUCLEOTIDE SEQUENCE</scope>
</reference>
<sequence length="110" mass="12472">TASSLPHTRSHILLPHTHTVTHPHTHGHTTSSLTQLVTVFFLPQNLYTPPLTHVVASTPFLHHPRLYHIPYDTPSSLTYYFLTPQTSSHLITRQKPSQPCYSITLFLLIS</sequence>